<proteinExistence type="inferred from homology"/>
<evidence type="ECO:0000313" key="6">
    <source>
        <dbReference type="EMBL" id="SDJ32717.1"/>
    </source>
</evidence>
<evidence type="ECO:0000313" key="7">
    <source>
        <dbReference type="Proteomes" id="UP000199527"/>
    </source>
</evidence>
<dbReference type="PRINTS" id="PR00039">
    <property type="entry name" value="HTHLYSR"/>
</dbReference>
<evidence type="ECO:0000256" key="4">
    <source>
        <dbReference type="ARBA" id="ARBA00023163"/>
    </source>
</evidence>
<gene>
    <name evidence="6" type="ORF">SAMN04488540_10713</name>
</gene>
<evidence type="ECO:0000256" key="2">
    <source>
        <dbReference type="ARBA" id="ARBA00023015"/>
    </source>
</evidence>
<dbReference type="PANTHER" id="PTHR30118:SF7">
    <property type="entry name" value="TRANSCRIPTIONAL REGULATOR LYSR FAMILY"/>
    <property type="match status" value="1"/>
</dbReference>
<keyword evidence="2" id="KW-0805">Transcription regulation</keyword>
<dbReference type="SUPFAM" id="SSF46785">
    <property type="entry name" value="Winged helix' DNA-binding domain"/>
    <property type="match status" value="1"/>
</dbReference>
<dbReference type="InterPro" id="IPR050389">
    <property type="entry name" value="LysR-type_TF"/>
</dbReference>
<dbReference type="Gene3D" id="3.40.190.10">
    <property type="entry name" value="Periplasmic binding protein-like II"/>
    <property type="match status" value="2"/>
</dbReference>
<dbReference type="InterPro" id="IPR037402">
    <property type="entry name" value="YidZ_PBP2"/>
</dbReference>
<dbReference type="SUPFAM" id="SSF53850">
    <property type="entry name" value="Periplasmic binding protein-like II"/>
    <property type="match status" value="1"/>
</dbReference>
<dbReference type="InterPro" id="IPR000847">
    <property type="entry name" value="LysR_HTH_N"/>
</dbReference>
<dbReference type="GO" id="GO:0003700">
    <property type="term" value="F:DNA-binding transcription factor activity"/>
    <property type="evidence" value="ECO:0007669"/>
    <property type="project" value="InterPro"/>
</dbReference>
<dbReference type="PANTHER" id="PTHR30118">
    <property type="entry name" value="HTH-TYPE TRANSCRIPTIONAL REGULATOR LEUO-RELATED"/>
    <property type="match status" value="1"/>
</dbReference>
<organism evidence="6 7">
    <name type="scientific">Ferrimonas sediminum</name>
    <dbReference type="NCBI Taxonomy" id="718193"/>
    <lineage>
        <taxon>Bacteria</taxon>
        <taxon>Pseudomonadati</taxon>
        <taxon>Pseudomonadota</taxon>
        <taxon>Gammaproteobacteria</taxon>
        <taxon>Alteromonadales</taxon>
        <taxon>Ferrimonadaceae</taxon>
        <taxon>Ferrimonas</taxon>
    </lineage>
</organism>
<feature type="domain" description="HTH lysR-type" evidence="5">
    <location>
        <begin position="5"/>
        <end position="62"/>
    </location>
</feature>
<evidence type="ECO:0000256" key="1">
    <source>
        <dbReference type="ARBA" id="ARBA00009437"/>
    </source>
</evidence>
<keyword evidence="4" id="KW-0804">Transcription</keyword>
<evidence type="ECO:0000259" key="5">
    <source>
        <dbReference type="PROSITE" id="PS50931"/>
    </source>
</evidence>
<dbReference type="Gene3D" id="1.10.10.10">
    <property type="entry name" value="Winged helix-like DNA-binding domain superfamily/Winged helix DNA-binding domain"/>
    <property type="match status" value="1"/>
</dbReference>
<keyword evidence="3 6" id="KW-0238">DNA-binding</keyword>
<dbReference type="InterPro" id="IPR036388">
    <property type="entry name" value="WH-like_DNA-bd_sf"/>
</dbReference>
<dbReference type="OrthoDB" id="8893795at2"/>
<dbReference type="PROSITE" id="PS50931">
    <property type="entry name" value="HTH_LYSR"/>
    <property type="match status" value="1"/>
</dbReference>
<dbReference type="RefSeq" id="WP_090365102.1">
    <property type="nucleotide sequence ID" value="NZ_FNEM01000007.1"/>
</dbReference>
<keyword evidence="7" id="KW-1185">Reference proteome</keyword>
<accession>A0A1G8SU03</accession>
<comment type="similarity">
    <text evidence="1">Belongs to the LysR transcriptional regulatory family.</text>
</comment>
<dbReference type="InterPro" id="IPR036390">
    <property type="entry name" value="WH_DNA-bd_sf"/>
</dbReference>
<sequence>MLRHTDLNLLRILLTLMEELSVSRTADKLCLTQSAVSKQLSRLRQQLGDPLFVRHPKGLTPTPRARSLEPRIRQWLAMADDILEPQGFDPHTSQRRFRLAMTETCFATLLPRFLGPLMSEAPGIMLETKTWDSVGLDKLCKGEVDLAIFPRDNDPRSPHPFHVSSLPKQLESIELNRDDHVCLVHRQHPVLKKRWDLEQYVGLTHLKIECEGSDSWLLDQVLAETGHHLDAAMRTSDFYSAALLCQHSELAFTCTRSFADRVCSTHQLVQLPLPLKMAPLSNLLGWPEHLTKDPAHRWLREFIVHRSLADDLPLA</sequence>
<protein>
    <submittedName>
        <fullName evidence="6">DNA-binding transcriptional regulator, LysR family</fullName>
    </submittedName>
</protein>
<dbReference type="CDD" id="cd08417">
    <property type="entry name" value="PBP2_Nitroaromatics_like"/>
    <property type="match status" value="1"/>
</dbReference>
<dbReference type="GO" id="GO:0003677">
    <property type="term" value="F:DNA binding"/>
    <property type="evidence" value="ECO:0007669"/>
    <property type="project" value="UniProtKB-KW"/>
</dbReference>
<dbReference type="EMBL" id="FNEM01000007">
    <property type="protein sequence ID" value="SDJ32717.1"/>
    <property type="molecule type" value="Genomic_DNA"/>
</dbReference>
<dbReference type="Pfam" id="PF03466">
    <property type="entry name" value="LysR_substrate"/>
    <property type="match status" value="1"/>
</dbReference>
<dbReference type="Pfam" id="PF00126">
    <property type="entry name" value="HTH_1"/>
    <property type="match status" value="1"/>
</dbReference>
<name>A0A1G8SU03_9GAMM</name>
<dbReference type="Proteomes" id="UP000199527">
    <property type="component" value="Unassembled WGS sequence"/>
</dbReference>
<dbReference type="InterPro" id="IPR005119">
    <property type="entry name" value="LysR_subst-bd"/>
</dbReference>
<evidence type="ECO:0000256" key="3">
    <source>
        <dbReference type="ARBA" id="ARBA00023125"/>
    </source>
</evidence>
<reference evidence="7" key="1">
    <citation type="submission" date="2016-10" db="EMBL/GenBank/DDBJ databases">
        <authorList>
            <person name="Varghese N."/>
            <person name="Submissions S."/>
        </authorList>
    </citation>
    <scope>NUCLEOTIDE SEQUENCE [LARGE SCALE GENOMIC DNA]</scope>
    <source>
        <strain evidence="7">DSM 23317</strain>
    </source>
</reference>
<dbReference type="AlphaFoldDB" id="A0A1G8SU03"/>